<protein>
    <recommendedName>
        <fullName evidence="6">Rhamnogalacturonan acetylesterase</fullName>
    </recommendedName>
</protein>
<accession>A0ABP0BIB4</accession>
<dbReference type="InterPro" id="IPR001087">
    <property type="entry name" value="GDSL"/>
</dbReference>
<keyword evidence="3" id="KW-0732">Signal</keyword>
<keyword evidence="5" id="KW-1185">Reference proteome</keyword>
<dbReference type="SUPFAM" id="SSF52266">
    <property type="entry name" value="SGNH hydrolase"/>
    <property type="match status" value="1"/>
</dbReference>
<dbReference type="InterPro" id="IPR036514">
    <property type="entry name" value="SGNH_hydro_sf"/>
</dbReference>
<evidence type="ECO:0000256" key="1">
    <source>
        <dbReference type="ARBA" id="ARBA00008668"/>
    </source>
</evidence>
<comment type="similarity">
    <text evidence="1">Belongs to the 'GDSL' lipolytic enzyme family.</text>
</comment>
<gene>
    <name evidence="4" type="ORF">SBRCBS47491_003777</name>
</gene>
<dbReference type="Gene3D" id="3.40.50.1110">
    <property type="entry name" value="SGNH hydrolase"/>
    <property type="match status" value="1"/>
</dbReference>
<dbReference type="EMBL" id="CAWUHC010000026">
    <property type="protein sequence ID" value="CAK7219236.1"/>
    <property type="molecule type" value="Genomic_DNA"/>
</dbReference>
<evidence type="ECO:0008006" key="6">
    <source>
        <dbReference type="Google" id="ProtNLM"/>
    </source>
</evidence>
<dbReference type="PANTHER" id="PTHR43695">
    <property type="entry name" value="PUTATIVE (AFU_ORTHOLOGUE AFUA_2G17250)-RELATED"/>
    <property type="match status" value="1"/>
</dbReference>
<dbReference type="InterPro" id="IPR037459">
    <property type="entry name" value="RhgT-like"/>
</dbReference>
<feature type="signal peptide" evidence="3">
    <location>
        <begin position="1"/>
        <end position="17"/>
    </location>
</feature>
<sequence>MKTGTSVTLGFATMATAAVVPALSSASSLSATVPTVHLCGDSTMASMSGAIQGWGQYLHYSFDPSKYNIVNSAVAGRSARSYTREGRFAAVLKDVQPGDWVVIEFGHNDGGGLSKDNGRSDCFGAGNETCATTYDGKSETVLTYPTYLKQAGAAFLAAGAKLILSSPTPDDVWSEAGKYSWGPDRFSYYAMLAAQELGGTKAGVYFVPHGAYAAQVMKNLGSDVVRKNYPQDHTHTSPFLADYMSGAFVLGLTCGTSELGKSTLNSTAALSATALGNCISYNSTVPL</sequence>
<name>A0ABP0BIB4_9PEZI</name>
<dbReference type="Pfam" id="PF00657">
    <property type="entry name" value="Lipase_GDSL"/>
    <property type="match status" value="1"/>
</dbReference>
<dbReference type="PANTHER" id="PTHR43695:SF1">
    <property type="entry name" value="RHAMNOGALACTURONAN ACETYLESTERASE"/>
    <property type="match status" value="1"/>
</dbReference>
<keyword evidence="2" id="KW-0378">Hydrolase</keyword>
<comment type="caution">
    <text evidence="4">The sequence shown here is derived from an EMBL/GenBank/DDBJ whole genome shotgun (WGS) entry which is preliminary data.</text>
</comment>
<dbReference type="Proteomes" id="UP001642406">
    <property type="component" value="Unassembled WGS sequence"/>
</dbReference>
<evidence type="ECO:0000313" key="5">
    <source>
        <dbReference type="Proteomes" id="UP001642406"/>
    </source>
</evidence>
<feature type="chain" id="PRO_5046885223" description="Rhamnogalacturonan acetylesterase" evidence="3">
    <location>
        <begin position="18"/>
        <end position="287"/>
    </location>
</feature>
<organism evidence="4 5">
    <name type="scientific">Sporothrix bragantina</name>
    <dbReference type="NCBI Taxonomy" id="671064"/>
    <lineage>
        <taxon>Eukaryota</taxon>
        <taxon>Fungi</taxon>
        <taxon>Dikarya</taxon>
        <taxon>Ascomycota</taxon>
        <taxon>Pezizomycotina</taxon>
        <taxon>Sordariomycetes</taxon>
        <taxon>Sordariomycetidae</taxon>
        <taxon>Ophiostomatales</taxon>
        <taxon>Ophiostomataceae</taxon>
        <taxon>Sporothrix</taxon>
    </lineage>
</organism>
<evidence type="ECO:0000256" key="2">
    <source>
        <dbReference type="ARBA" id="ARBA00022801"/>
    </source>
</evidence>
<proteinExistence type="inferred from homology"/>
<evidence type="ECO:0000313" key="4">
    <source>
        <dbReference type="EMBL" id="CAK7219236.1"/>
    </source>
</evidence>
<reference evidence="4 5" key="1">
    <citation type="submission" date="2024-01" db="EMBL/GenBank/DDBJ databases">
        <authorList>
            <person name="Allen C."/>
            <person name="Tagirdzhanova G."/>
        </authorList>
    </citation>
    <scope>NUCLEOTIDE SEQUENCE [LARGE SCALE GENOMIC DNA]</scope>
</reference>
<evidence type="ECO:0000256" key="3">
    <source>
        <dbReference type="SAM" id="SignalP"/>
    </source>
</evidence>